<proteinExistence type="predicted"/>
<evidence type="ECO:0000256" key="2">
    <source>
        <dbReference type="SAM" id="Phobius"/>
    </source>
</evidence>
<organism evidence="4 5">
    <name type="scientific">Adhaeribacter pallidiroseus</name>
    <dbReference type="NCBI Taxonomy" id="2072847"/>
    <lineage>
        <taxon>Bacteria</taxon>
        <taxon>Pseudomonadati</taxon>
        <taxon>Bacteroidota</taxon>
        <taxon>Cytophagia</taxon>
        <taxon>Cytophagales</taxon>
        <taxon>Hymenobacteraceae</taxon>
        <taxon>Adhaeribacter</taxon>
    </lineage>
</organism>
<feature type="domain" description="Tape measure protein N-terminal" evidence="3">
    <location>
        <begin position="102"/>
        <end position="279"/>
    </location>
</feature>
<dbReference type="Pfam" id="PF20155">
    <property type="entry name" value="TMP_3"/>
    <property type="match status" value="1"/>
</dbReference>
<dbReference type="Proteomes" id="UP000253919">
    <property type="component" value="Unassembled WGS sequence"/>
</dbReference>
<protein>
    <recommendedName>
        <fullName evidence="3">Tape measure protein N-terminal domain-containing protein</fullName>
    </recommendedName>
</protein>
<feature type="region of interest" description="Disordered" evidence="1">
    <location>
        <begin position="744"/>
        <end position="780"/>
    </location>
</feature>
<dbReference type="InterPro" id="IPR013491">
    <property type="entry name" value="Tape_meas_N"/>
</dbReference>
<reference evidence="4 5" key="1">
    <citation type="submission" date="2018-04" db="EMBL/GenBank/DDBJ databases">
        <title>Adhaeribacter sp. HMF7616 genome sequencing and assembly.</title>
        <authorList>
            <person name="Kang H."/>
            <person name="Kang J."/>
            <person name="Cha I."/>
            <person name="Kim H."/>
            <person name="Joh K."/>
        </authorList>
    </citation>
    <scope>NUCLEOTIDE SEQUENCE [LARGE SCALE GENOMIC DNA]</scope>
    <source>
        <strain evidence="4 5">HMF7616</strain>
    </source>
</reference>
<evidence type="ECO:0000313" key="4">
    <source>
        <dbReference type="EMBL" id="RDC64620.1"/>
    </source>
</evidence>
<gene>
    <name evidence="4" type="ORF">AHMF7616_03236</name>
</gene>
<accession>A0A369QJX7</accession>
<name>A0A369QJX7_9BACT</name>
<keyword evidence="2" id="KW-1133">Transmembrane helix</keyword>
<sequence>MATLASLNVVVGAEIRAFETGMGRVGDVLGQVGREASAAGASIGGALTGGFDKAANAANNAATSFANVTKNFKSLGSSISSVGEGFTKYLTAPLTLFGVGAVKSAGDTEALKLGLEAVTGSAEKAGKRFKELQELAKLPGLGLEQAVEADISLQATGLAAETSAKSIKQFGNAIASVGKGPEQLKQALYGVQQLANTDFPLGEDLNIIKEAVPQVSKLLKEAFGTARSEELQKLGVSSQEVLSTILTGLEKLPRVAGGINNTFTNVFDGIKQNLSAFGESIVKNLNVQAIAQGFSAALDSITNAFTNLSPSVQKGILVFAGLAAAIGPIALAIGGVISILPTLAAGFAVITGPIGLAVGAIAAGAYLIISNWESVTAYFKNSGLASVFSELGNAISGSINALVDYIKDFANSVKPIWEGVTTFLGSALGQGLKFAGTVLSSAFNVFTRVLQTFGAVFRGDWQAVFNGIGNITVSVFNGITKILTGFASGAIRIVGSIAKALGTKTLANTFEGGAAAVEKFGKSLQLAYYGNETLVKSNESVAKSFEQVTKAAQQTFIRTPKVAKGKDPKKQDPGIKDLNYHLSTTGFNKAIDDIEALNDKVGNGKGYEVPIKLSLPQNIAAEFGAFKANIAAQMTGVGDVVLETTGLVQQALGDTFALIGETLGQAISGNFQGIQSFFKGFLNIVFDFAATLGKTLIGLGLATLSLKQLGINPVAAVIAGTALIALAGAAKSLLGKGPNFSGGGSSGGGGSATGSRPAYNSPASGSNYQAPQSATSSTQEFKIRGTDLVAVIKQTAFNKDRVG</sequence>
<comment type="caution">
    <text evidence="4">The sequence shown here is derived from an EMBL/GenBank/DDBJ whole genome shotgun (WGS) entry which is preliminary data.</text>
</comment>
<feature type="compositionally biased region" description="Polar residues" evidence="1">
    <location>
        <begin position="761"/>
        <end position="780"/>
    </location>
</feature>
<keyword evidence="2" id="KW-0472">Membrane</keyword>
<dbReference type="EMBL" id="QASA01000001">
    <property type="protein sequence ID" value="RDC64620.1"/>
    <property type="molecule type" value="Genomic_DNA"/>
</dbReference>
<dbReference type="AlphaFoldDB" id="A0A369QJX7"/>
<feature type="transmembrane region" description="Helical" evidence="2">
    <location>
        <begin position="316"/>
        <end position="340"/>
    </location>
</feature>
<dbReference type="NCBIfam" id="TIGR02675">
    <property type="entry name" value="tape_meas_nterm"/>
    <property type="match status" value="1"/>
</dbReference>
<evidence type="ECO:0000313" key="5">
    <source>
        <dbReference type="Proteomes" id="UP000253919"/>
    </source>
</evidence>
<evidence type="ECO:0000259" key="3">
    <source>
        <dbReference type="Pfam" id="PF20155"/>
    </source>
</evidence>
<keyword evidence="5" id="KW-1185">Reference proteome</keyword>
<evidence type="ECO:0000256" key="1">
    <source>
        <dbReference type="SAM" id="MobiDB-lite"/>
    </source>
</evidence>
<feature type="transmembrane region" description="Helical" evidence="2">
    <location>
        <begin position="346"/>
        <end position="369"/>
    </location>
</feature>
<keyword evidence="2" id="KW-0812">Transmembrane</keyword>